<gene>
    <name evidence="10" type="ORF">CDAUBV1_LOCUS14033</name>
</gene>
<evidence type="ECO:0000256" key="2">
    <source>
        <dbReference type="ARBA" id="ARBA00005571"/>
    </source>
</evidence>
<keyword evidence="5" id="KW-0175">Coiled coil</keyword>
<evidence type="ECO:0000256" key="1">
    <source>
        <dbReference type="ARBA" id="ARBA00004123"/>
    </source>
</evidence>
<organism evidence="10 11">
    <name type="scientific">Calicophoron daubneyi</name>
    <name type="common">Rumen fluke</name>
    <name type="synonym">Paramphistomum daubneyi</name>
    <dbReference type="NCBI Taxonomy" id="300641"/>
    <lineage>
        <taxon>Eukaryota</taxon>
        <taxon>Metazoa</taxon>
        <taxon>Spiralia</taxon>
        <taxon>Lophotrochozoa</taxon>
        <taxon>Platyhelminthes</taxon>
        <taxon>Trematoda</taxon>
        <taxon>Digenea</taxon>
        <taxon>Plagiorchiida</taxon>
        <taxon>Pronocephalata</taxon>
        <taxon>Paramphistomoidea</taxon>
        <taxon>Paramphistomidae</taxon>
        <taxon>Calicophoron</taxon>
    </lineage>
</organism>
<accession>A0AAV2TRS7</accession>
<keyword evidence="8" id="KW-0539">Nucleus</keyword>
<evidence type="ECO:0000256" key="7">
    <source>
        <dbReference type="ARBA" id="ARBA00023163"/>
    </source>
</evidence>
<reference evidence="10" key="1">
    <citation type="submission" date="2024-06" db="EMBL/GenBank/DDBJ databases">
        <authorList>
            <person name="Liu X."/>
            <person name="Lenzi L."/>
            <person name="Haldenby T S."/>
            <person name="Uol C."/>
        </authorList>
    </citation>
    <scope>NUCLEOTIDE SEQUENCE</scope>
</reference>
<keyword evidence="7" id="KW-0804">Transcription</keyword>
<proteinExistence type="inferred from homology"/>
<dbReference type="GO" id="GO:0016592">
    <property type="term" value="C:mediator complex"/>
    <property type="evidence" value="ECO:0007669"/>
    <property type="project" value="TreeGrafter"/>
</dbReference>
<name>A0AAV2TRS7_CALDB</name>
<evidence type="ECO:0000256" key="5">
    <source>
        <dbReference type="ARBA" id="ARBA00023054"/>
    </source>
</evidence>
<evidence type="ECO:0000256" key="9">
    <source>
        <dbReference type="ARBA" id="ARBA00031964"/>
    </source>
</evidence>
<dbReference type="InterPro" id="IPR021640">
    <property type="entry name" value="Mediator_Med28"/>
</dbReference>
<evidence type="ECO:0000256" key="4">
    <source>
        <dbReference type="ARBA" id="ARBA00023015"/>
    </source>
</evidence>
<dbReference type="PANTHER" id="PTHR13512">
    <property type="entry name" value="MEDIATOR COMPLEX SUBUNIT 28"/>
    <property type="match status" value="1"/>
</dbReference>
<evidence type="ECO:0000256" key="8">
    <source>
        <dbReference type="ARBA" id="ARBA00023242"/>
    </source>
</evidence>
<protein>
    <recommendedName>
        <fullName evidence="3">Mediator of RNA polymerase II transcription subunit 28</fullName>
    </recommendedName>
    <alternativeName>
        <fullName evidence="9">Mediator complex subunit 28</fullName>
    </alternativeName>
</protein>
<comment type="subcellular location">
    <subcellularLocation>
        <location evidence="1">Nucleus</location>
    </subcellularLocation>
</comment>
<comment type="similarity">
    <text evidence="2">Belongs to the Mediator complex subunit 28 family.</text>
</comment>
<keyword evidence="6" id="KW-0010">Activator</keyword>
<dbReference type="Pfam" id="PF11594">
    <property type="entry name" value="Med28"/>
    <property type="match status" value="1"/>
</dbReference>
<dbReference type="Proteomes" id="UP001497525">
    <property type="component" value="Unassembled WGS sequence"/>
</dbReference>
<sequence>MGGDSDQKDDSTLWSEFENQLDNIFLVLSSSSASVDSGASEARHGINDRHMTALLDACRALDSWFIKKRFLLSAQCPDFVLREEIEDIRMETARKEKLLGEMRVKIKNYVDAIGSIVDQTTKDLSYRPQV</sequence>
<evidence type="ECO:0000256" key="3">
    <source>
        <dbReference type="ARBA" id="ARBA00019683"/>
    </source>
</evidence>
<evidence type="ECO:0000256" key="6">
    <source>
        <dbReference type="ARBA" id="ARBA00023159"/>
    </source>
</evidence>
<keyword evidence="4" id="KW-0805">Transcription regulation</keyword>
<evidence type="ECO:0000313" key="11">
    <source>
        <dbReference type="Proteomes" id="UP001497525"/>
    </source>
</evidence>
<dbReference type="EMBL" id="CAXLJL010000567">
    <property type="protein sequence ID" value="CAL5138974.1"/>
    <property type="molecule type" value="Genomic_DNA"/>
</dbReference>
<evidence type="ECO:0000313" key="10">
    <source>
        <dbReference type="EMBL" id="CAL5138974.1"/>
    </source>
</evidence>
<dbReference type="AlphaFoldDB" id="A0AAV2TRS7"/>
<comment type="caution">
    <text evidence="10">The sequence shown here is derived from an EMBL/GenBank/DDBJ whole genome shotgun (WGS) entry which is preliminary data.</text>
</comment>
<dbReference type="PANTHER" id="PTHR13512:SF2">
    <property type="entry name" value="MEDIATOR OF RNA POLYMERASE II TRANSCRIPTION SUBUNIT 28"/>
    <property type="match status" value="1"/>
</dbReference>